<dbReference type="Proteomes" id="UP000182841">
    <property type="component" value="Unassembled WGS sequence"/>
</dbReference>
<protein>
    <recommendedName>
        <fullName evidence="3">DUF2231 domain-containing protein</fullName>
    </recommendedName>
</protein>
<keyword evidence="2" id="KW-1133">Transmembrane helix</keyword>
<keyword evidence="2" id="KW-0812">Transmembrane</keyword>
<name>A0A1H9QSR2_9ACTN</name>
<feature type="transmembrane region" description="Helical" evidence="2">
    <location>
        <begin position="88"/>
        <end position="106"/>
    </location>
</feature>
<dbReference type="EMBL" id="FOGO01000003">
    <property type="protein sequence ID" value="SER63498.1"/>
    <property type="molecule type" value="Genomic_DNA"/>
</dbReference>
<feature type="transmembrane region" description="Helical" evidence="2">
    <location>
        <begin position="127"/>
        <end position="150"/>
    </location>
</feature>
<dbReference type="InterPro" id="IPR019251">
    <property type="entry name" value="DUF2231_TM"/>
</dbReference>
<feature type="region of interest" description="Disordered" evidence="1">
    <location>
        <begin position="212"/>
        <end position="236"/>
    </location>
</feature>
<feature type="domain" description="DUF2231" evidence="3">
    <location>
        <begin position="8"/>
        <end position="167"/>
    </location>
</feature>
<feature type="transmembrane region" description="Helical" evidence="2">
    <location>
        <begin position="43"/>
        <end position="62"/>
    </location>
</feature>
<dbReference type="Pfam" id="PF09990">
    <property type="entry name" value="DUF2231"/>
    <property type="match status" value="1"/>
</dbReference>
<feature type="compositionally biased region" description="Low complexity" evidence="1">
    <location>
        <begin position="217"/>
        <end position="236"/>
    </location>
</feature>
<reference evidence="5" key="1">
    <citation type="submission" date="2016-10" db="EMBL/GenBank/DDBJ databases">
        <authorList>
            <person name="Varghese N."/>
            <person name="Submissions S."/>
        </authorList>
    </citation>
    <scope>NUCLEOTIDE SEQUENCE [LARGE SCALE GENOMIC DNA]</scope>
    <source>
        <strain evidence="5">CGMCC 4.6825</strain>
    </source>
</reference>
<proteinExistence type="predicted"/>
<keyword evidence="5" id="KW-1185">Reference proteome</keyword>
<feature type="transmembrane region" description="Helical" evidence="2">
    <location>
        <begin position="14"/>
        <end position="36"/>
    </location>
</feature>
<dbReference type="AlphaFoldDB" id="A0A1H9QSR2"/>
<evidence type="ECO:0000256" key="2">
    <source>
        <dbReference type="SAM" id="Phobius"/>
    </source>
</evidence>
<evidence type="ECO:0000313" key="5">
    <source>
        <dbReference type="Proteomes" id="UP000182841"/>
    </source>
</evidence>
<accession>A0A1H9QSR2</accession>
<gene>
    <name evidence="4" type="ORF">SAMN05421870_10392</name>
</gene>
<evidence type="ECO:0000259" key="3">
    <source>
        <dbReference type="Pfam" id="PF09990"/>
    </source>
</evidence>
<organism evidence="4 5">
    <name type="scientific">Streptomyces qinglanensis</name>
    <dbReference type="NCBI Taxonomy" id="943816"/>
    <lineage>
        <taxon>Bacteria</taxon>
        <taxon>Bacillati</taxon>
        <taxon>Actinomycetota</taxon>
        <taxon>Actinomycetes</taxon>
        <taxon>Kitasatosporales</taxon>
        <taxon>Streptomycetaceae</taxon>
        <taxon>Streptomyces</taxon>
    </lineage>
</organism>
<evidence type="ECO:0000256" key="1">
    <source>
        <dbReference type="SAM" id="MobiDB-lite"/>
    </source>
</evidence>
<evidence type="ECO:0000313" key="4">
    <source>
        <dbReference type="EMBL" id="SER63498.1"/>
    </source>
</evidence>
<keyword evidence="2" id="KW-0472">Membrane</keyword>
<sequence length="236" mass="24369">MDIDTINGLPAHPLLVHGAVTLVPLAALLLVLCALWPSLGGRIGWLLPALAVVALVAVLLTTESGEWLEERVEETSLVEEHTEMGDGLTPWAVGLLVACSAVWLLNHFSSRRSEVSSHRGSDRVISAATSLPVRIAVCLLSLAVAVGSALETFRIGDSGAKAVWEKRTSGRTGDGAAGLPGGRAVSLPRLSAAEPTCPPNTHCFRTAHRALGPVRPPGSAGAPARPAGRTAGSRAG</sequence>